<reference evidence="2" key="1">
    <citation type="submission" date="2009-04" db="EMBL/GenBank/DDBJ databases">
        <authorList>
            <person name="Weinstock G."/>
            <person name="Sodergren E."/>
            <person name="Clifton S."/>
            <person name="Fulton L."/>
            <person name="Fulton B."/>
            <person name="Courtney L."/>
            <person name="Fronick C."/>
            <person name="Harrison M."/>
            <person name="Strong C."/>
            <person name="Farmer C."/>
            <person name="Delahaunty K."/>
            <person name="Markovic C."/>
            <person name="Hall O."/>
            <person name="Minx P."/>
            <person name="Tomlinson C."/>
            <person name="Mitreva M."/>
            <person name="Nelson J."/>
            <person name="Hou S."/>
            <person name="Wollam A."/>
            <person name="Pepin K.H."/>
            <person name="Johnson M."/>
            <person name="Bhonagiri V."/>
            <person name="Nash W.E."/>
            <person name="Warren W."/>
            <person name="Chinwalla A."/>
            <person name="Mardis E.R."/>
            <person name="Wilson R.K."/>
        </authorList>
    </citation>
    <scope>NUCLEOTIDE SEQUENCE [LARGE SCALE GENOMIC DNA]</scope>
    <source>
        <strain evidence="2">DSM 20098</strain>
    </source>
</reference>
<proteinExistence type="predicted"/>
<dbReference type="EMBL" id="ABYS02000008">
    <property type="protein sequence ID" value="EEP20897.1"/>
    <property type="molecule type" value="Genomic_DNA"/>
</dbReference>
<keyword evidence="1" id="KW-0812">Transmembrane</keyword>
<sequence length="61" mass="7332">MTDLKMIPTPYVKFYPVNIVVLLFCIKRTKVLARLETSVYSMLLETTYYLWIVMMTYLQNM</sequence>
<feature type="transmembrane region" description="Helical" evidence="1">
    <location>
        <begin position="6"/>
        <end position="26"/>
    </location>
</feature>
<evidence type="ECO:0000256" key="1">
    <source>
        <dbReference type="SAM" id="Phobius"/>
    </source>
</evidence>
<accession>C4FFQ5</accession>
<name>C4FFQ5_9BIFI</name>
<dbReference type="Proteomes" id="UP000006408">
    <property type="component" value="Unassembled WGS sequence"/>
</dbReference>
<comment type="caution">
    <text evidence="2">The sequence shown here is derived from an EMBL/GenBank/DDBJ whole genome shotgun (WGS) entry which is preliminary data.</text>
</comment>
<evidence type="ECO:0000313" key="2">
    <source>
        <dbReference type="EMBL" id="EEP20897.1"/>
    </source>
</evidence>
<feature type="transmembrane region" description="Helical" evidence="1">
    <location>
        <begin position="38"/>
        <end position="58"/>
    </location>
</feature>
<keyword evidence="3" id="KW-1185">Reference proteome</keyword>
<gene>
    <name evidence="2" type="ORF">BIFANG_03169</name>
</gene>
<dbReference type="AlphaFoldDB" id="C4FFQ5"/>
<keyword evidence="1" id="KW-0472">Membrane</keyword>
<keyword evidence="1" id="KW-1133">Transmembrane helix</keyword>
<dbReference type="HOGENOM" id="CLU_2913194_0_0_11"/>
<evidence type="ECO:0000313" key="3">
    <source>
        <dbReference type="Proteomes" id="UP000006408"/>
    </source>
</evidence>
<organism evidence="2 3">
    <name type="scientific">Bifidobacterium angulatum DSM 20098 = JCM 7096</name>
    <dbReference type="NCBI Taxonomy" id="518635"/>
    <lineage>
        <taxon>Bacteria</taxon>
        <taxon>Bacillati</taxon>
        <taxon>Actinomycetota</taxon>
        <taxon>Actinomycetes</taxon>
        <taxon>Bifidobacteriales</taxon>
        <taxon>Bifidobacteriaceae</taxon>
        <taxon>Bifidobacterium</taxon>
    </lineage>
</organism>
<protein>
    <submittedName>
        <fullName evidence="2">Uncharacterized protein</fullName>
    </submittedName>
</protein>